<feature type="transmembrane region" description="Helical" evidence="1">
    <location>
        <begin position="251"/>
        <end position="272"/>
    </location>
</feature>
<feature type="transmembrane region" description="Helical" evidence="1">
    <location>
        <begin position="121"/>
        <end position="140"/>
    </location>
</feature>
<dbReference type="AlphaFoldDB" id="A0A644X312"/>
<name>A0A644X312_9ZZZZ</name>
<feature type="transmembrane region" description="Helical" evidence="1">
    <location>
        <begin position="367"/>
        <end position="385"/>
    </location>
</feature>
<organism evidence="2">
    <name type="scientific">bioreactor metagenome</name>
    <dbReference type="NCBI Taxonomy" id="1076179"/>
    <lineage>
        <taxon>unclassified sequences</taxon>
        <taxon>metagenomes</taxon>
        <taxon>ecological metagenomes</taxon>
    </lineage>
</organism>
<feature type="transmembrane region" description="Helical" evidence="1">
    <location>
        <begin position="206"/>
        <end position="231"/>
    </location>
</feature>
<accession>A0A644X312</accession>
<evidence type="ECO:0008006" key="3">
    <source>
        <dbReference type="Google" id="ProtNLM"/>
    </source>
</evidence>
<sequence>MKIRLTNSGKTVLVLSLALIVFRIVSPPLSILSWDVFGYYLYLPARFIYHNLSLSDQSWLNELFNIYQPSSSLYQAQLLESGNWVIKYPGGVAILLAPFFFIGHTIALLSGYPADGLSLPYQYSLAAGGIVYAIIGLIYLRKILKHFFSEKITILLLIIIVAGTNYFQLTAFDGTLLSHNFLFTLYAMLIWFTIRWHEKPSLWSSVLIGALCGMIILSRPSEMVCLIIPLLWNIQNKTTLVEKFSLFRRNIVKIIIACLALVIVCSPQLVYWKVITGHFLFFSYTDPAVGFSFQSPYIAEFLFSFRKGWFIYTPVMLFAIIGLISLYRRKKELFAAVLLFILADVYIVSSWSYWWYAGGSFSSRSMVPAYTLLALPLGFLIEDVIRRKSGRIVFYTIASLLIALNLFQTWQFENGIITKETMTRKYYFSVFGKTHVSDEDKKLLSIEHGFDAVEHLNNENEYLKRNLFSFGFEDQNDTGLVCHSGSGAFRMDSLTQYSPGPDVKYCDITDKDHAWIRACVWIFIPENYSGEMPLLTLTFHHNNDPYKYRTVELPASEIKKGDWNFLSADYLTPEVRSTEDNLKVYIWHRSKDVIYIDDFKADIYEPKNN</sequence>
<reference evidence="2" key="1">
    <citation type="submission" date="2019-08" db="EMBL/GenBank/DDBJ databases">
        <authorList>
            <person name="Kucharzyk K."/>
            <person name="Murdoch R.W."/>
            <person name="Higgins S."/>
            <person name="Loffler F."/>
        </authorList>
    </citation>
    <scope>NUCLEOTIDE SEQUENCE</scope>
</reference>
<comment type="caution">
    <text evidence="2">The sequence shown here is derived from an EMBL/GenBank/DDBJ whole genome shotgun (WGS) entry which is preliminary data.</text>
</comment>
<feature type="transmembrane region" description="Helical" evidence="1">
    <location>
        <begin position="334"/>
        <end position="355"/>
    </location>
</feature>
<gene>
    <name evidence="2" type="ORF">SDC9_54997</name>
</gene>
<feature type="transmembrane region" description="Helical" evidence="1">
    <location>
        <begin position="175"/>
        <end position="194"/>
    </location>
</feature>
<proteinExistence type="predicted"/>
<protein>
    <recommendedName>
        <fullName evidence="3">Glycosyltransferase RgtA/B/C/D-like domain-containing protein</fullName>
    </recommendedName>
</protein>
<feature type="transmembrane region" description="Helical" evidence="1">
    <location>
        <begin position="152"/>
        <end position="169"/>
    </location>
</feature>
<evidence type="ECO:0000256" key="1">
    <source>
        <dbReference type="SAM" id="Phobius"/>
    </source>
</evidence>
<keyword evidence="1" id="KW-0472">Membrane</keyword>
<feature type="transmembrane region" description="Helical" evidence="1">
    <location>
        <begin position="392"/>
        <end position="410"/>
    </location>
</feature>
<feature type="transmembrane region" description="Helical" evidence="1">
    <location>
        <begin position="88"/>
        <end position="109"/>
    </location>
</feature>
<evidence type="ECO:0000313" key="2">
    <source>
        <dbReference type="EMBL" id="MPM08683.1"/>
    </source>
</evidence>
<keyword evidence="1" id="KW-0812">Transmembrane</keyword>
<keyword evidence="1" id="KW-1133">Transmembrane helix</keyword>
<feature type="transmembrane region" description="Helical" evidence="1">
    <location>
        <begin position="309"/>
        <end position="327"/>
    </location>
</feature>
<feature type="transmembrane region" description="Helical" evidence="1">
    <location>
        <begin position="7"/>
        <end position="25"/>
    </location>
</feature>
<dbReference type="EMBL" id="VSSQ01001479">
    <property type="protein sequence ID" value="MPM08683.1"/>
    <property type="molecule type" value="Genomic_DNA"/>
</dbReference>